<gene>
    <name evidence="1" type="ORF">MNB_SUP05-4-765</name>
</gene>
<protein>
    <submittedName>
        <fullName evidence="1">Uncharacterized protein</fullName>
    </submittedName>
</protein>
<evidence type="ECO:0000313" key="1">
    <source>
        <dbReference type="EMBL" id="SFV76358.1"/>
    </source>
</evidence>
<sequence>MFQTGHSKVGGRKRGTKNKKTLLGTDELLLKLDINPIEKLVNIAESDEASIEQQIRCWQEIAKYTYPKLKSQEIYVESDIEQPTVIEIVAYGEDEIIE</sequence>
<reference evidence="1" key="1">
    <citation type="submission" date="2016-10" db="EMBL/GenBank/DDBJ databases">
        <authorList>
            <person name="de Groot N.N."/>
        </authorList>
    </citation>
    <scope>NUCLEOTIDE SEQUENCE</scope>
</reference>
<accession>A0A1W1D6Y3</accession>
<name>A0A1W1D6Y3_9ZZZZ</name>
<organism evidence="1">
    <name type="scientific">hydrothermal vent metagenome</name>
    <dbReference type="NCBI Taxonomy" id="652676"/>
    <lineage>
        <taxon>unclassified sequences</taxon>
        <taxon>metagenomes</taxon>
        <taxon>ecological metagenomes</taxon>
    </lineage>
</organism>
<proteinExistence type="predicted"/>
<dbReference type="AlphaFoldDB" id="A0A1W1D6Y3"/>
<dbReference type="EMBL" id="FPHR01000001">
    <property type="protein sequence ID" value="SFV76358.1"/>
    <property type="molecule type" value="Genomic_DNA"/>
</dbReference>